<dbReference type="GO" id="GO:0022857">
    <property type="term" value="F:transmembrane transporter activity"/>
    <property type="evidence" value="ECO:0007669"/>
    <property type="project" value="InterPro"/>
</dbReference>
<comment type="subcellular location">
    <subcellularLocation>
        <location evidence="1">Membrane</location>
        <topology evidence="1">Multi-pass membrane protein</topology>
    </subcellularLocation>
</comment>
<feature type="transmembrane region" description="Helical" evidence="6">
    <location>
        <begin position="123"/>
        <end position="143"/>
    </location>
</feature>
<dbReference type="AlphaFoldDB" id="A0A8K0SCQ6"/>
<evidence type="ECO:0000313" key="9">
    <source>
        <dbReference type="Proteomes" id="UP000813444"/>
    </source>
</evidence>
<feature type="transmembrane region" description="Helical" evidence="6">
    <location>
        <begin position="164"/>
        <end position="186"/>
    </location>
</feature>
<proteinExistence type="predicted"/>
<dbReference type="PROSITE" id="PS00216">
    <property type="entry name" value="SUGAR_TRANSPORT_1"/>
    <property type="match status" value="1"/>
</dbReference>
<dbReference type="Gene3D" id="1.20.1250.20">
    <property type="entry name" value="MFS general substrate transporter like domains"/>
    <property type="match status" value="1"/>
</dbReference>
<feature type="transmembrane region" description="Helical" evidence="6">
    <location>
        <begin position="206"/>
        <end position="226"/>
    </location>
</feature>
<sequence>MESESEPRRSLGWRCLANLADHAGVASVYQSSLDVKLLIMQRFTRMFAYGASTLVLVSFLRALDISETKIGLFMTLTLVGDIVISFVLACYADAMGRRLTLLIGSALLIASGVVFALSSSYWVLLVAAIVGVISPSGNEIGPFRAVEESTIAQLTAAQQRGDVYAWYTLCGSAGAAFGTMVSGWAIQAALAKLDWQVVDIYRLVFYGYSGIGVVKTLLTLMLSPAVESEKRRKAQAKSNPGRPAEEEPLLPSNQESSETPDGGATASTLSSSGRKILICLCLLFGLDSLGSGLVPLSWIVHYFKSRFNLVEGSLGSIFFVTHIIAAGSTLVASSLAKRLGNVPTMVFTHIPSSVFLALIPVPSELHWALTLLILRSCIQSMDVAPRSAFLAAILDPAERTMSLGLVKVVQTTAQSIGPLITGFLVEHNYFWVSFLCAGCLKITYDLGLLALFKNAEHGNRGRNRAGEDGE</sequence>
<feature type="transmembrane region" description="Helical" evidence="6">
    <location>
        <begin position="99"/>
        <end position="117"/>
    </location>
</feature>
<organism evidence="8 9">
    <name type="scientific">Stachybotrys elegans</name>
    <dbReference type="NCBI Taxonomy" id="80388"/>
    <lineage>
        <taxon>Eukaryota</taxon>
        <taxon>Fungi</taxon>
        <taxon>Dikarya</taxon>
        <taxon>Ascomycota</taxon>
        <taxon>Pezizomycotina</taxon>
        <taxon>Sordariomycetes</taxon>
        <taxon>Hypocreomycetidae</taxon>
        <taxon>Hypocreales</taxon>
        <taxon>Stachybotryaceae</taxon>
        <taxon>Stachybotrys</taxon>
    </lineage>
</organism>
<feature type="transmembrane region" description="Helical" evidence="6">
    <location>
        <begin position="46"/>
        <end position="64"/>
    </location>
</feature>
<evidence type="ECO:0000256" key="3">
    <source>
        <dbReference type="ARBA" id="ARBA00022989"/>
    </source>
</evidence>
<protein>
    <submittedName>
        <fullName evidence="8">Major facilitator superfamily domain-containing protein</fullName>
    </submittedName>
</protein>
<dbReference type="Pfam" id="PF07690">
    <property type="entry name" value="MFS_1"/>
    <property type="match status" value="1"/>
</dbReference>
<dbReference type="EMBL" id="JAGPNK010000036">
    <property type="protein sequence ID" value="KAH7303266.1"/>
    <property type="molecule type" value="Genomic_DNA"/>
</dbReference>
<evidence type="ECO:0000256" key="6">
    <source>
        <dbReference type="SAM" id="Phobius"/>
    </source>
</evidence>
<dbReference type="PANTHER" id="PTHR23520">
    <property type="entry name" value="TRANSPORTER, PUTATIVE (AFU_ORTHOLOGUE AFUA_3G04000)-RELATED"/>
    <property type="match status" value="1"/>
</dbReference>
<dbReference type="OrthoDB" id="10027823at2759"/>
<dbReference type="GO" id="GO:0000329">
    <property type="term" value="C:fungal-type vacuole membrane"/>
    <property type="evidence" value="ECO:0007669"/>
    <property type="project" value="TreeGrafter"/>
</dbReference>
<evidence type="ECO:0000256" key="1">
    <source>
        <dbReference type="ARBA" id="ARBA00004141"/>
    </source>
</evidence>
<feature type="region of interest" description="Disordered" evidence="5">
    <location>
        <begin position="231"/>
        <end position="269"/>
    </location>
</feature>
<dbReference type="SUPFAM" id="SSF103473">
    <property type="entry name" value="MFS general substrate transporter"/>
    <property type="match status" value="1"/>
</dbReference>
<dbReference type="InterPro" id="IPR005829">
    <property type="entry name" value="Sugar_transporter_CS"/>
</dbReference>
<feature type="transmembrane region" description="Helical" evidence="6">
    <location>
        <begin position="312"/>
        <end position="332"/>
    </location>
</feature>
<dbReference type="PROSITE" id="PS50850">
    <property type="entry name" value="MFS"/>
    <property type="match status" value="1"/>
</dbReference>
<keyword evidence="3 6" id="KW-1133">Transmembrane helix</keyword>
<accession>A0A8K0SCQ6</accession>
<evidence type="ECO:0000259" key="7">
    <source>
        <dbReference type="PROSITE" id="PS50850"/>
    </source>
</evidence>
<feature type="transmembrane region" description="Helical" evidence="6">
    <location>
        <begin position="70"/>
        <end position="92"/>
    </location>
</feature>
<gene>
    <name evidence="8" type="ORF">B0I35DRAFT_446879</name>
</gene>
<keyword evidence="4 6" id="KW-0472">Membrane</keyword>
<dbReference type="InterPro" id="IPR020846">
    <property type="entry name" value="MFS_dom"/>
</dbReference>
<dbReference type="PANTHER" id="PTHR23520:SF5">
    <property type="entry name" value="TRANSPORTER, PUTATIVE (AFU_ORTHOLOGUE AFUA_3G04000)-RELATED"/>
    <property type="match status" value="1"/>
</dbReference>
<feature type="domain" description="Major facilitator superfamily (MFS) profile" evidence="7">
    <location>
        <begin position="34"/>
        <end position="456"/>
    </location>
</feature>
<keyword evidence="2 6" id="KW-0812">Transmembrane</keyword>
<comment type="caution">
    <text evidence="8">The sequence shown here is derived from an EMBL/GenBank/DDBJ whole genome shotgun (WGS) entry which is preliminary data.</text>
</comment>
<reference evidence="8" key="1">
    <citation type="journal article" date="2021" name="Nat. Commun.">
        <title>Genetic determinants of endophytism in the Arabidopsis root mycobiome.</title>
        <authorList>
            <person name="Mesny F."/>
            <person name="Miyauchi S."/>
            <person name="Thiergart T."/>
            <person name="Pickel B."/>
            <person name="Atanasova L."/>
            <person name="Karlsson M."/>
            <person name="Huettel B."/>
            <person name="Barry K.W."/>
            <person name="Haridas S."/>
            <person name="Chen C."/>
            <person name="Bauer D."/>
            <person name="Andreopoulos W."/>
            <person name="Pangilinan J."/>
            <person name="LaButti K."/>
            <person name="Riley R."/>
            <person name="Lipzen A."/>
            <person name="Clum A."/>
            <person name="Drula E."/>
            <person name="Henrissat B."/>
            <person name="Kohler A."/>
            <person name="Grigoriev I.V."/>
            <person name="Martin F.M."/>
            <person name="Hacquard S."/>
        </authorList>
    </citation>
    <scope>NUCLEOTIDE SEQUENCE</scope>
    <source>
        <strain evidence="8">MPI-CAGE-CH-0235</strain>
    </source>
</reference>
<dbReference type="InterPro" id="IPR036259">
    <property type="entry name" value="MFS_trans_sf"/>
</dbReference>
<keyword evidence="9" id="KW-1185">Reference proteome</keyword>
<dbReference type="InterPro" id="IPR011701">
    <property type="entry name" value="MFS"/>
</dbReference>
<feature type="transmembrane region" description="Helical" evidence="6">
    <location>
        <begin position="429"/>
        <end position="452"/>
    </location>
</feature>
<name>A0A8K0SCQ6_9HYPO</name>
<feature type="transmembrane region" description="Helical" evidence="6">
    <location>
        <begin position="276"/>
        <end position="300"/>
    </location>
</feature>
<evidence type="ECO:0000256" key="5">
    <source>
        <dbReference type="SAM" id="MobiDB-lite"/>
    </source>
</evidence>
<dbReference type="Proteomes" id="UP000813444">
    <property type="component" value="Unassembled WGS sequence"/>
</dbReference>
<evidence type="ECO:0000256" key="2">
    <source>
        <dbReference type="ARBA" id="ARBA00022692"/>
    </source>
</evidence>
<evidence type="ECO:0000256" key="4">
    <source>
        <dbReference type="ARBA" id="ARBA00023136"/>
    </source>
</evidence>
<evidence type="ECO:0000313" key="8">
    <source>
        <dbReference type="EMBL" id="KAH7303266.1"/>
    </source>
</evidence>